<dbReference type="InterPro" id="IPR056880">
    <property type="entry name" value="OB_MEIOB_N"/>
</dbReference>
<dbReference type="SUPFAM" id="SSF50249">
    <property type="entry name" value="Nucleic acid-binding proteins"/>
    <property type="match status" value="1"/>
</dbReference>
<evidence type="ECO:0000313" key="6">
    <source>
        <dbReference type="Proteomes" id="UP001054837"/>
    </source>
</evidence>
<accession>A0AAV4VIJ5</accession>
<proteinExistence type="inferred from homology"/>
<comment type="similarity">
    <text evidence="3">Belongs to the MEIOB family.</text>
</comment>
<dbReference type="GO" id="GO:0008310">
    <property type="term" value="F:single-stranded DNA 3'-5' DNA exonuclease activity"/>
    <property type="evidence" value="ECO:0007669"/>
    <property type="project" value="TreeGrafter"/>
</dbReference>
<name>A0AAV4VIJ5_9ARAC</name>
<evidence type="ECO:0000259" key="4">
    <source>
        <dbReference type="Pfam" id="PF24903"/>
    </source>
</evidence>
<evidence type="ECO:0000256" key="3">
    <source>
        <dbReference type="ARBA" id="ARBA00038329"/>
    </source>
</evidence>
<dbReference type="GO" id="GO:0000712">
    <property type="term" value="P:resolution of meiotic recombination intermediates"/>
    <property type="evidence" value="ECO:0007669"/>
    <property type="project" value="TreeGrafter"/>
</dbReference>
<reference evidence="5 6" key="1">
    <citation type="submission" date="2021-06" db="EMBL/GenBank/DDBJ databases">
        <title>Caerostris darwini draft genome.</title>
        <authorList>
            <person name="Kono N."/>
            <person name="Arakawa K."/>
        </authorList>
    </citation>
    <scope>NUCLEOTIDE SEQUENCE [LARGE SCALE GENOMIC DNA]</scope>
</reference>
<keyword evidence="1" id="KW-0238">DNA-binding</keyword>
<dbReference type="InterPro" id="IPR012340">
    <property type="entry name" value="NA-bd_OB-fold"/>
</dbReference>
<dbReference type="AlphaFoldDB" id="A0AAV4VIJ5"/>
<keyword evidence="2" id="KW-0469">Meiosis</keyword>
<dbReference type="Gene3D" id="2.40.50.140">
    <property type="entry name" value="Nucleic acid-binding proteins"/>
    <property type="match status" value="1"/>
</dbReference>
<dbReference type="PANTHER" id="PTHR21166:SF2">
    <property type="entry name" value="CELL DIVISION CONTROL PROTEIN 24 OB DOMAIN-CONTAINING PROTEIN-RELATED"/>
    <property type="match status" value="1"/>
</dbReference>
<dbReference type="EMBL" id="BPLQ01013039">
    <property type="protein sequence ID" value="GIY69439.1"/>
    <property type="molecule type" value="Genomic_DNA"/>
</dbReference>
<keyword evidence="6" id="KW-1185">Reference proteome</keyword>
<dbReference type="InterPro" id="IPR052469">
    <property type="entry name" value="MEIOB"/>
</dbReference>
<feature type="domain" description="MEIOB-like N-terminal" evidence="4">
    <location>
        <begin position="19"/>
        <end position="120"/>
    </location>
</feature>
<dbReference type="PANTHER" id="PTHR21166">
    <property type="entry name" value="CELL DIVISION CONTROL PROTEIN 24 OB DOMAIN-CONTAINING PROTEIN-RELATED"/>
    <property type="match status" value="1"/>
</dbReference>
<evidence type="ECO:0000313" key="5">
    <source>
        <dbReference type="EMBL" id="GIY69439.1"/>
    </source>
</evidence>
<dbReference type="Pfam" id="PF24903">
    <property type="entry name" value="OB_MEIOB_N"/>
    <property type="match status" value="1"/>
</dbReference>
<protein>
    <submittedName>
        <fullName evidence="5">Meiosis-specific with OB domain-containing protein</fullName>
    </submittedName>
</protein>
<organism evidence="5 6">
    <name type="scientific">Caerostris darwini</name>
    <dbReference type="NCBI Taxonomy" id="1538125"/>
    <lineage>
        <taxon>Eukaryota</taxon>
        <taxon>Metazoa</taxon>
        <taxon>Ecdysozoa</taxon>
        <taxon>Arthropoda</taxon>
        <taxon>Chelicerata</taxon>
        <taxon>Arachnida</taxon>
        <taxon>Araneae</taxon>
        <taxon>Araneomorphae</taxon>
        <taxon>Entelegynae</taxon>
        <taxon>Araneoidea</taxon>
        <taxon>Araneidae</taxon>
        <taxon>Caerostris</taxon>
    </lineage>
</organism>
<dbReference type="GO" id="GO:0003697">
    <property type="term" value="F:single-stranded DNA binding"/>
    <property type="evidence" value="ECO:0007669"/>
    <property type="project" value="TreeGrafter"/>
</dbReference>
<evidence type="ECO:0000256" key="1">
    <source>
        <dbReference type="ARBA" id="ARBA00023125"/>
    </source>
</evidence>
<comment type="caution">
    <text evidence="5">The sequence shown here is derived from an EMBL/GenBank/DDBJ whole genome shotgun (WGS) entry which is preliminary data.</text>
</comment>
<gene>
    <name evidence="5" type="primary">Meiob</name>
    <name evidence="5" type="ORF">CDAR_248541</name>
</gene>
<dbReference type="Proteomes" id="UP001054837">
    <property type="component" value="Unassembled WGS sequence"/>
</dbReference>
<evidence type="ECO:0000256" key="2">
    <source>
        <dbReference type="ARBA" id="ARBA00023254"/>
    </source>
</evidence>
<sequence>MSWISDNYGFDFDSEETYQKVSINQLSSELSQIVVVGMIIAKQDARRVSSRKQPGRERFVLNFTLRDSPNDTINAICWGEESGISTLSTSFTIGDIVKIRNPQIIERQPESDDEKFKPAVNRWEEETANFIVKYCSKRSDIPDARVLYQYAMKISLPDDAIQNDSKYSDSTTVYTIEQIIKLMNTSEVNLNEIQGTLQVMISSFDIDSTNKISSFRCPGCIQVLEKQGDKCINGACEIGSGMKNLPAEEMYDIPLSLADNTGCIERCLLLGQVAENLLGLNVRFPRKS</sequence>